<evidence type="ECO:0000313" key="2">
    <source>
        <dbReference type="Proteomes" id="UP000528185"/>
    </source>
</evidence>
<proteinExistence type="predicted"/>
<dbReference type="AlphaFoldDB" id="A0AAN2DC11"/>
<dbReference type="Proteomes" id="UP000528185">
    <property type="component" value="Unassembled WGS sequence"/>
</dbReference>
<gene>
    <name evidence="1" type="ORF">AGRHK599_LOCUS745</name>
</gene>
<sequence length="208" mass="23697">MAAPPFEKSVFINCPFDDEFSPILQAVAFCVVYLGFSPRLAPENSDNAAARLDRIVELIKSSKYGIHDLSRCKSTETNQYSRMNMPFELGIDYACRCFGEGKLQQKVVLVLEQQRFDYQKSLSDISGWDIESHSGDYEKAVKRVRNWLVSQAGAERIGPSKILGEYAAFQEWYWERELAAGSSESDIKEYPTVEVVQAMHEWMLIGDK</sequence>
<accession>A0AAN2DC11</accession>
<organism evidence="1 2">
    <name type="scientific">Rhizobium rhizogenes</name>
    <name type="common">Agrobacterium rhizogenes</name>
    <dbReference type="NCBI Taxonomy" id="359"/>
    <lineage>
        <taxon>Bacteria</taxon>
        <taxon>Pseudomonadati</taxon>
        <taxon>Pseudomonadota</taxon>
        <taxon>Alphaproteobacteria</taxon>
        <taxon>Hyphomicrobiales</taxon>
        <taxon>Rhizobiaceae</taxon>
        <taxon>Rhizobium/Agrobacterium group</taxon>
        <taxon>Rhizobium</taxon>
    </lineage>
</organism>
<protein>
    <submittedName>
        <fullName evidence="1">Uncharacterized protein</fullName>
    </submittedName>
</protein>
<name>A0AAN2DC11_RHIRH</name>
<comment type="caution">
    <text evidence="1">The sequence shown here is derived from an EMBL/GenBank/DDBJ whole genome shotgun (WGS) entry which is preliminary data.</text>
</comment>
<reference evidence="1 2" key="1">
    <citation type="submission" date="2020-06" db="EMBL/GenBank/DDBJ databases">
        <authorList>
            <person name="De Coninck B."/>
            <person name="Ibrahim H."/>
        </authorList>
    </citation>
    <scope>NUCLEOTIDE SEQUENCE [LARGE SCALE GENOMIC DNA]</scope>
    <source>
        <strain evidence="1">Ag_rhizogenes_K599</strain>
    </source>
</reference>
<dbReference type="RefSeq" id="WP_065116174.1">
    <property type="nucleotide sequence ID" value="NZ_CAICSX020000001.1"/>
</dbReference>
<dbReference type="EMBL" id="CAICSX020000001">
    <property type="protein sequence ID" value="CAD0210727.1"/>
    <property type="molecule type" value="Genomic_DNA"/>
</dbReference>
<evidence type="ECO:0000313" key="1">
    <source>
        <dbReference type="EMBL" id="CAD0210727.1"/>
    </source>
</evidence>